<feature type="transmembrane region" description="Helical" evidence="1">
    <location>
        <begin position="156"/>
        <end position="178"/>
    </location>
</feature>
<evidence type="ECO:0000313" key="2">
    <source>
        <dbReference type="EMBL" id="OGG26995.1"/>
    </source>
</evidence>
<feature type="transmembrane region" description="Helical" evidence="1">
    <location>
        <begin position="99"/>
        <end position="120"/>
    </location>
</feature>
<reference evidence="2 3" key="1">
    <citation type="journal article" date="2016" name="Nat. Commun.">
        <title>Thousands of microbial genomes shed light on interconnected biogeochemical processes in an aquifer system.</title>
        <authorList>
            <person name="Anantharaman K."/>
            <person name="Brown C.T."/>
            <person name="Hug L.A."/>
            <person name="Sharon I."/>
            <person name="Castelle C.J."/>
            <person name="Probst A.J."/>
            <person name="Thomas B.C."/>
            <person name="Singh A."/>
            <person name="Wilkins M.J."/>
            <person name="Karaoz U."/>
            <person name="Brodie E.L."/>
            <person name="Williams K.H."/>
            <person name="Hubbard S.S."/>
            <person name="Banfield J.F."/>
        </authorList>
    </citation>
    <scope>NUCLEOTIDE SEQUENCE [LARGE SCALE GENOMIC DNA]</scope>
</reference>
<proteinExistence type="predicted"/>
<keyword evidence="1" id="KW-0812">Transmembrane</keyword>
<feature type="transmembrane region" description="Helical" evidence="1">
    <location>
        <begin position="69"/>
        <end position="87"/>
    </location>
</feature>
<protein>
    <submittedName>
        <fullName evidence="2">Uncharacterized protein</fullName>
    </submittedName>
</protein>
<sequence length="253" mass="28761">MKQMSKLLKLSLLGFLLSFIIALFIGTRGFNLYCAKVIVGDTSGLAFRWGIKESGWENCVLNTTTLNQVAFEFSLYVVLFLIHVYLISQQQERNIFKNIMLISLVSLGFIPLFYLTGLLFPQILYGFLEGGVSIKHGGLIPFFFSGFLIRSPHPFYFVSWSLEILSIYVALQAGPLIITLLLNRFHLSSGYKPGTKSFLYVLLGSILFELLVIVVFLIGFAEYNRFFYRPVQRTPIGPAPQIRYEVDPEGLQR</sequence>
<accession>A0A1F6AQN4</accession>
<feature type="transmembrane region" description="Helical" evidence="1">
    <location>
        <begin position="132"/>
        <end position="149"/>
    </location>
</feature>
<dbReference type="Proteomes" id="UP000176609">
    <property type="component" value="Unassembled WGS sequence"/>
</dbReference>
<dbReference type="AlphaFoldDB" id="A0A1F6AQN4"/>
<gene>
    <name evidence="2" type="ORF">A2960_02515</name>
</gene>
<feature type="transmembrane region" description="Helical" evidence="1">
    <location>
        <begin position="198"/>
        <end position="220"/>
    </location>
</feature>
<comment type="caution">
    <text evidence="2">The sequence shown here is derived from an EMBL/GenBank/DDBJ whole genome shotgun (WGS) entry which is preliminary data.</text>
</comment>
<dbReference type="EMBL" id="MFJR01000007">
    <property type="protein sequence ID" value="OGG26995.1"/>
    <property type="molecule type" value="Genomic_DNA"/>
</dbReference>
<keyword evidence="1" id="KW-0472">Membrane</keyword>
<name>A0A1F6AQN4_9BACT</name>
<evidence type="ECO:0000256" key="1">
    <source>
        <dbReference type="SAM" id="Phobius"/>
    </source>
</evidence>
<organism evidence="2 3">
    <name type="scientific">Candidatus Gottesmanbacteria bacterium RIFCSPLOWO2_01_FULL_39_12b</name>
    <dbReference type="NCBI Taxonomy" id="1798388"/>
    <lineage>
        <taxon>Bacteria</taxon>
        <taxon>Candidatus Gottesmaniibacteriota</taxon>
    </lineage>
</organism>
<keyword evidence="1" id="KW-1133">Transmembrane helix</keyword>
<evidence type="ECO:0000313" key="3">
    <source>
        <dbReference type="Proteomes" id="UP000176609"/>
    </source>
</evidence>